<keyword evidence="9 10" id="KW-0472">Membrane</keyword>
<dbReference type="PANTHER" id="PTHR38831:SF2">
    <property type="entry name" value="TYPE II SECRETION SYSTEM PROTEIN K"/>
    <property type="match status" value="1"/>
</dbReference>
<protein>
    <recommendedName>
        <fullName evidence="10">Type II secretion system protein K</fullName>
    </recommendedName>
</protein>
<reference evidence="14 15" key="1">
    <citation type="submission" date="2016-03" db="EMBL/GenBank/DDBJ databases">
        <authorList>
            <person name="Ploux O."/>
        </authorList>
    </citation>
    <scope>NUCLEOTIDE SEQUENCE [LARGE SCALE GENOMIC DNA]</scope>
    <source>
        <strain evidence="14 15">R-45378</strain>
    </source>
</reference>
<evidence type="ECO:0000256" key="3">
    <source>
        <dbReference type="ARBA" id="ARBA00022448"/>
    </source>
</evidence>
<keyword evidence="3 10" id="KW-0813">Transport</keyword>
<evidence type="ECO:0000256" key="7">
    <source>
        <dbReference type="ARBA" id="ARBA00022927"/>
    </source>
</evidence>
<feature type="region of interest" description="Disordered" evidence="11">
    <location>
        <begin position="138"/>
        <end position="162"/>
    </location>
</feature>
<dbReference type="GO" id="GO:0005886">
    <property type="term" value="C:plasma membrane"/>
    <property type="evidence" value="ECO:0007669"/>
    <property type="project" value="UniProtKB-SubCell"/>
</dbReference>
<evidence type="ECO:0000256" key="1">
    <source>
        <dbReference type="ARBA" id="ARBA00004533"/>
    </source>
</evidence>
<evidence type="ECO:0000259" key="13">
    <source>
        <dbReference type="Pfam" id="PF21687"/>
    </source>
</evidence>
<evidence type="ECO:0000256" key="12">
    <source>
        <dbReference type="SAM" id="Phobius"/>
    </source>
</evidence>
<comment type="similarity">
    <text evidence="2 10">Belongs to the GSP K family.</text>
</comment>
<comment type="caution">
    <text evidence="14">The sequence shown here is derived from an EMBL/GenBank/DDBJ whole genome shotgun (WGS) entry which is preliminary data.</text>
</comment>
<evidence type="ECO:0000256" key="8">
    <source>
        <dbReference type="ARBA" id="ARBA00022989"/>
    </source>
</evidence>
<keyword evidence="7" id="KW-0653">Protein transport</keyword>
<keyword evidence="6 12" id="KW-0812">Transmembrane</keyword>
<dbReference type="AlphaFoldDB" id="A0A177MY76"/>
<keyword evidence="4 10" id="KW-1003">Cell membrane</keyword>
<evidence type="ECO:0000313" key="14">
    <source>
        <dbReference type="EMBL" id="OAI09859.1"/>
    </source>
</evidence>
<dbReference type="GO" id="GO:0009306">
    <property type="term" value="P:protein secretion"/>
    <property type="evidence" value="ECO:0007669"/>
    <property type="project" value="InterPro"/>
</dbReference>
<dbReference type="Gene3D" id="1.10.40.60">
    <property type="entry name" value="EpsJ-like"/>
    <property type="match status" value="1"/>
</dbReference>
<dbReference type="SUPFAM" id="SSF158544">
    <property type="entry name" value="GspK insert domain-like"/>
    <property type="match status" value="1"/>
</dbReference>
<evidence type="ECO:0000256" key="2">
    <source>
        <dbReference type="ARBA" id="ARBA00007246"/>
    </source>
</evidence>
<feature type="transmembrane region" description="Helical" evidence="12">
    <location>
        <begin position="12"/>
        <end position="34"/>
    </location>
</feature>
<proteinExistence type="inferred from homology"/>
<keyword evidence="8 12" id="KW-1133">Transmembrane helix</keyword>
<dbReference type="PIRSF" id="PIRSF002786">
    <property type="entry name" value="XcpX"/>
    <property type="match status" value="1"/>
</dbReference>
<dbReference type="Pfam" id="PF21687">
    <property type="entry name" value="T2SSK_1st"/>
    <property type="match status" value="1"/>
</dbReference>
<evidence type="ECO:0000256" key="10">
    <source>
        <dbReference type="PIRNR" id="PIRNR002786"/>
    </source>
</evidence>
<dbReference type="InterPro" id="IPR038072">
    <property type="entry name" value="GspK_central_sf"/>
</dbReference>
<feature type="domain" description="T2SS protein K first SAM-like" evidence="13">
    <location>
        <begin position="105"/>
        <end position="195"/>
    </location>
</feature>
<keyword evidence="5 10" id="KW-0997">Cell inner membrane</keyword>
<evidence type="ECO:0000256" key="11">
    <source>
        <dbReference type="SAM" id="MobiDB-lite"/>
    </source>
</evidence>
<evidence type="ECO:0000256" key="9">
    <source>
        <dbReference type="ARBA" id="ARBA00023136"/>
    </source>
</evidence>
<evidence type="ECO:0000256" key="5">
    <source>
        <dbReference type="ARBA" id="ARBA00022519"/>
    </source>
</evidence>
<dbReference type="Proteomes" id="UP000077857">
    <property type="component" value="Unassembled WGS sequence"/>
</dbReference>
<dbReference type="InterPro" id="IPR049031">
    <property type="entry name" value="T2SSK_SAM-like_1st"/>
</dbReference>
<evidence type="ECO:0000313" key="15">
    <source>
        <dbReference type="Proteomes" id="UP000077857"/>
    </source>
</evidence>
<comment type="subcellular location">
    <subcellularLocation>
        <location evidence="1 10">Cell inner membrane</location>
    </subcellularLocation>
</comment>
<dbReference type="RefSeq" id="WP_064042771.1">
    <property type="nucleotide sequence ID" value="NZ_LUUJ01000144.1"/>
</dbReference>
<sequence length="323" mass="35956">MPTERIPRRQTGLALVIVIWILTLLSVMAGSFALTMRRESSVSAALTGNARALALAESGLNLAASMLRQPDPEQRWQADGSIYRLAGSDSELRIRIMAESGKVDINAAGEELLAAVLSYATADENRQQQLLDAIIDWRDADDEPRPEGAEKKQYRQAGRPYPPGNAPFQSLEELQLVLGMDDELFERIRPWLTVYSGQAEPNKDLAPPELLSVIDARLKKQNIHDVYLERRLAKQTGDSRLDGDQANAGLADQEQTFTIICETLLADQAAASLSAVVKFENQDTSQAPYRILDWQQGRQESSLFDPEKEPQLITVQDEFTNSY</sequence>
<feature type="compositionally biased region" description="Basic and acidic residues" evidence="11">
    <location>
        <begin position="138"/>
        <end position="153"/>
    </location>
</feature>
<organism evidence="14 15">
    <name type="scientific">Methylomonas koyamae</name>
    <dbReference type="NCBI Taxonomy" id="702114"/>
    <lineage>
        <taxon>Bacteria</taxon>
        <taxon>Pseudomonadati</taxon>
        <taxon>Pseudomonadota</taxon>
        <taxon>Gammaproteobacteria</taxon>
        <taxon>Methylococcales</taxon>
        <taxon>Methylococcaceae</taxon>
        <taxon>Methylomonas</taxon>
    </lineage>
</organism>
<dbReference type="InterPro" id="IPR005628">
    <property type="entry name" value="GspK"/>
</dbReference>
<dbReference type="EMBL" id="LUUJ01000144">
    <property type="protein sequence ID" value="OAI09859.1"/>
    <property type="molecule type" value="Genomic_DNA"/>
</dbReference>
<dbReference type="PANTHER" id="PTHR38831">
    <property type="entry name" value="TYPE II SECRETION SYSTEM PROTEIN K"/>
    <property type="match status" value="1"/>
</dbReference>
<dbReference type="OrthoDB" id="9181871at2"/>
<accession>A0A177MY76</accession>
<evidence type="ECO:0000256" key="6">
    <source>
        <dbReference type="ARBA" id="ARBA00022692"/>
    </source>
</evidence>
<gene>
    <name evidence="14" type="ORF">A1507_22130</name>
</gene>
<name>A0A177MY76_9GAMM</name>
<evidence type="ECO:0000256" key="4">
    <source>
        <dbReference type="ARBA" id="ARBA00022475"/>
    </source>
</evidence>